<dbReference type="Pfam" id="PF12849">
    <property type="entry name" value="PBP_like_2"/>
    <property type="match status" value="1"/>
</dbReference>
<keyword evidence="2" id="KW-0813">Transport</keyword>
<gene>
    <name evidence="7" type="primary">pstS</name>
    <name evidence="7" type="ORF">ACIGXA_03940</name>
</gene>
<feature type="region of interest" description="Disordered" evidence="4">
    <location>
        <begin position="401"/>
        <end position="524"/>
    </location>
</feature>
<evidence type="ECO:0000313" key="8">
    <source>
        <dbReference type="Proteomes" id="UP001614394"/>
    </source>
</evidence>
<feature type="domain" description="PBP" evidence="6">
    <location>
        <begin position="40"/>
        <end position="362"/>
    </location>
</feature>
<feature type="compositionally biased region" description="Gly residues" evidence="4">
    <location>
        <begin position="453"/>
        <end position="487"/>
    </location>
</feature>
<feature type="compositionally biased region" description="Low complexity" evidence="4">
    <location>
        <begin position="488"/>
        <end position="504"/>
    </location>
</feature>
<dbReference type="Gene3D" id="3.40.190.10">
    <property type="entry name" value="Periplasmic binding protein-like II"/>
    <property type="match status" value="2"/>
</dbReference>
<dbReference type="Proteomes" id="UP001614394">
    <property type="component" value="Unassembled WGS sequence"/>
</dbReference>
<evidence type="ECO:0000259" key="6">
    <source>
        <dbReference type="Pfam" id="PF12849"/>
    </source>
</evidence>
<proteinExistence type="inferred from homology"/>
<dbReference type="NCBIfam" id="TIGR00975">
    <property type="entry name" value="3a0107s03"/>
    <property type="match status" value="1"/>
</dbReference>
<protein>
    <submittedName>
        <fullName evidence="7">Phosphate ABC transporter substrate-binding protein PstS</fullName>
    </submittedName>
</protein>
<dbReference type="InterPro" id="IPR050962">
    <property type="entry name" value="Phosphate-bind_PstS"/>
</dbReference>
<evidence type="ECO:0000256" key="5">
    <source>
        <dbReference type="SAM" id="Phobius"/>
    </source>
</evidence>
<dbReference type="CDD" id="cd13565">
    <property type="entry name" value="PBP2_PstS"/>
    <property type="match status" value="1"/>
</dbReference>
<dbReference type="PANTHER" id="PTHR42996">
    <property type="entry name" value="PHOSPHATE-BINDING PROTEIN PSTS"/>
    <property type="match status" value="1"/>
</dbReference>
<dbReference type="InterPro" id="IPR005673">
    <property type="entry name" value="ABC_phos-bd_PstS"/>
</dbReference>
<comment type="similarity">
    <text evidence="1">Belongs to the PstS family.</text>
</comment>
<feature type="transmembrane region" description="Helical" evidence="5">
    <location>
        <begin position="544"/>
        <end position="566"/>
    </location>
</feature>
<keyword evidence="5" id="KW-0472">Membrane</keyword>
<reference evidence="7 8" key="1">
    <citation type="submission" date="2024-10" db="EMBL/GenBank/DDBJ databases">
        <title>The Natural Products Discovery Center: Release of the First 8490 Sequenced Strains for Exploring Actinobacteria Biosynthetic Diversity.</title>
        <authorList>
            <person name="Kalkreuter E."/>
            <person name="Kautsar S.A."/>
            <person name="Yang D."/>
            <person name="Bader C.D."/>
            <person name="Teijaro C.N."/>
            <person name="Fluegel L."/>
            <person name="Davis C.M."/>
            <person name="Simpson J.R."/>
            <person name="Lauterbach L."/>
            <person name="Steele A.D."/>
            <person name="Gui C."/>
            <person name="Meng S."/>
            <person name="Li G."/>
            <person name="Viehrig K."/>
            <person name="Ye F."/>
            <person name="Su P."/>
            <person name="Kiefer A.F."/>
            <person name="Nichols A."/>
            <person name="Cepeda A.J."/>
            <person name="Yan W."/>
            <person name="Fan B."/>
            <person name="Jiang Y."/>
            <person name="Adhikari A."/>
            <person name="Zheng C.-J."/>
            <person name="Schuster L."/>
            <person name="Cowan T.M."/>
            <person name="Smanski M.J."/>
            <person name="Chevrette M.G."/>
            <person name="De Carvalho L.P.S."/>
            <person name="Shen B."/>
        </authorList>
    </citation>
    <scope>NUCLEOTIDE SEQUENCE [LARGE SCALE GENOMIC DNA]</scope>
    <source>
        <strain evidence="7 8">NPDC053399</strain>
    </source>
</reference>
<accession>A0ABW8BZP4</accession>
<evidence type="ECO:0000256" key="2">
    <source>
        <dbReference type="ARBA" id="ARBA00022448"/>
    </source>
</evidence>
<dbReference type="InterPro" id="IPR024370">
    <property type="entry name" value="PBP_domain"/>
</dbReference>
<evidence type="ECO:0000256" key="1">
    <source>
        <dbReference type="ARBA" id="ARBA00008725"/>
    </source>
</evidence>
<comment type="caution">
    <text evidence="7">The sequence shown here is derived from an EMBL/GenBank/DDBJ whole genome shotgun (WGS) entry which is preliminary data.</text>
</comment>
<keyword evidence="5" id="KW-0812">Transmembrane</keyword>
<name>A0ABW8BZP4_9ACTN</name>
<sequence length="583" mass="60035">MIPAPVLPPADARRIRAARAVAALLALLCVLLAVELPAAPAAHADSYTKISGAGSTWSSNALDQWRRNVTQYGMTVNYAAVGSSVGREQFKNGVSDFGVSEIPYGLTEFGVKEAPPKRGYAYMPIVAGGTSFMYNLKIGGKRVTNLRLSGAVLTKIFTGKITMWNAPEVAADNPGLTLPARRVIPVVRSDGSGTTAQFSTWMAKEQSGLWNDYCRRAGKPTPCGLTSYYPVIPGSGFTAQSGSLGVSGYVRQPQAEGAITYVEYSYAIKTGFPVAKLLNSSGYYVEPTASSVAVGLMSARINDDKNSTDYLTQILDNVYRSGDRRAYPLSSYSYMIVPTTNEAPFTEDKGRTLGAFAYYFLCEGQQQADQLGYSPLPINLVQAGLSQVRRIPGVEAKNVDIKGCRNPTFSSDGSNTLAKNAPYPQPCDKRGTMQCSTGTAGAKNQQTPVKAGANGGGSSGGSSGATGGTTAGMSGGTAGGTAAGGTTAGATTAGTTTGTTGGTAIDPDTGEQLPADSGGGGDATVAGNPVSLAADGQGALRTTLMALSAILLLGVVVGPPIAARALGARSRRTARTPDKGADA</sequence>
<dbReference type="EMBL" id="JBITYG010000001">
    <property type="protein sequence ID" value="MFI9099653.1"/>
    <property type="molecule type" value="Genomic_DNA"/>
</dbReference>
<keyword evidence="5" id="KW-1133">Transmembrane helix</keyword>
<dbReference type="RefSeq" id="WP_399644144.1">
    <property type="nucleotide sequence ID" value="NZ_JBITYG010000001.1"/>
</dbReference>
<feature type="compositionally biased region" description="Polar residues" evidence="4">
    <location>
        <begin position="407"/>
        <end position="418"/>
    </location>
</feature>
<feature type="compositionally biased region" description="Polar residues" evidence="4">
    <location>
        <begin position="433"/>
        <end position="448"/>
    </location>
</feature>
<evidence type="ECO:0000256" key="3">
    <source>
        <dbReference type="ARBA" id="ARBA00022592"/>
    </source>
</evidence>
<keyword evidence="8" id="KW-1185">Reference proteome</keyword>
<organism evidence="7 8">
    <name type="scientific">Streptomyces fildesensis</name>
    <dbReference type="NCBI Taxonomy" id="375757"/>
    <lineage>
        <taxon>Bacteria</taxon>
        <taxon>Bacillati</taxon>
        <taxon>Actinomycetota</taxon>
        <taxon>Actinomycetes</taxon>
        <taxon>Kitasatosporales</taxon>
        <taxon>Streptomycetaceae</taxon>
        <taxon>Streptomyces</taxon>
    </lineage>
</organism>
<dbReference type="PANTHER" id="PTHR42996:SF1">
    <property type="entry name" value="PHOSPHATE-BINDING PROTEIN PSTS"/>
    <property type="match status" value="1"/>
</dbReference>
<keyword evidence="3" id="KW-0592">Phosphate transport</keyword>
<evidence type="ECO:0000256" key="4">
    <source>
        <dbReference type="SAM" id="MobiDB-lite"/>
    </source>
</evidence>
<dbReference type="SUPFAM" id="SSF53850">
    <property type="entry name" value="Periplasmic binding protein-like II"/>
    <property type="match status" value="1"/>
</dbReference>
<evidence type="ECO:0000313" key="7">
    <source>
        <dbReference type="EMBL" id="MFI9099653.1"/>
    </source>
</evidence>